<dbReference type="PROSITE" id="PS00018">
    <property type="entry name" value="EF_HAND_1"/>
    <property type="match status" value="2"/>
</dbReference>
<keyword evidence="4" id="KW-0732">Signal</keyword>
<evidence type="ECO:0000259" key="13">
    <source>
        <dbReference type="PROSITE" id="PS50222"/>
    </source>
</evidence>
<dbReference type="InterPro" id="IPR001179">
    <property type="entry name" value="PPIase_FKBP_dom"/>
</dbReference>
<dbReference type="EC" id="5.2.1.8" evidence="2 11"/>
<dbReference type="Pfam" id="PF13499">
    <property type="entry name" value="EF-hand_7"/>
    <property type="match status" value="1"/>
</dbReference>
<proteinExistence type="predicted"/>
<dbReference type="Pfam" id="PF00254">
    <property type="entry name" value="FKBP_C"/>
    <property type="match status" value="1"/>
</dbReference>
<feature type="domain" description="EF-hand" evidence="13">
    <location>
        <begin position="131"/>
        <end position="166"/>
    </location>
</feature>
<dbReference type="Gene3D" id="3.10.50.40">
    <property type="match status" value="1"/>
</dbReference>
<keyword evidence="7" id="KW-0106">Calcium</keyword>
<evidence type="ECO:0000313" key="14">
    <source>
        <dbReference type="Ensembl" id="ENSZLMP00000002063.1"/>
    </source>
</evidence>
<dbReference type="InterPro" id="IPR011992">
    <property type="entry name" value="EF-hand-dom_pair"/>
</dbReference>
<evidence type="ECO:0000256" key="6">
    <source>
        <dbReference type="ARBA" id="ARBA00022824"/>
    </source>
</evidence>
<sequence length="208" mass="23490">MHTGNFKQKVEYSTHFHVVGTVQCGHIITLMVCSLFASSQMLFPFLVRCAVHLTAKLSFSLFRTQNEGHPKWFVLGVGQVIKGLDIAMMNMCPGEKRKVTIPPSLAYGQQGYGKIPPNATLIFEIELYAVNKGPRSVEAFNQIDKDGDKKLSELEISQYLKEEFARDGKKRHPSAHDEILADIFKKNDHDGDGFISAKEYNVYQHDEL</sequence>
<evidence type="ECO:0000256" key="7">
    <source>
        <dbReference type="ARBA" id="ARBA00022837"/>
    </source>
</evidence>
<dbReference type="SUPFAM" id="SSF54534">
    <property type="entry name" value="FKBP-like"/>
    <property type="match status" value="1"/>
</dbReference>
<protein>
    <recommendedName>
        <fullName evidence="2 11">peptidylprolyl isomerase</fullName>
        <ecNumber evidence="2 11">5.2.1.8</ecNumber>
    </recommendedName>
</protein>
<evidence type="ECO:0000256" key="10">
    <source>
        <dbReference type="ARBA" id="ARBA00023235"/>
    </source>
</evidence>
<keyword evidence="6" id="KW-0256">Endoplasmic reticulum</keyword>
<evidence type="ECO:0000256" key="1">
    <source>
        <dbReference type="ARBA" id="ARBA00000971"/>
    </source>
</evidence>
<dbReference type="InterPro" id="IPR052273">
    <property type="entry name" value="PPIase_FKBP"/>
</dbReference>
<evidence type="ECO:0000256" key="2">
    <source>
        <dbReference type="ARBA" id="ARBA00013194"/>
    </source>
</evidence>
<dbReference type="PANTHER" id="PTHR46222:SF2">
    <property type="entry name" value="PEPTIDYL-PROLYL CIS-TRANS ISOMERASE FKBP7"/>
    <property type="match status" value="1"/>
</dbReference>
<evidence type="ECO:0000313" key="15">
    <source>
        <dbReference type="Proteomes" id="UP000694401"/>
    </source>
</evidence>
<keyword evidence="10 11" id="KW-0413">Isomerase</keyword>
<evidence type="ECO:0000256" key="4">
    <source>
        <dbReference type="ARBA" id="ARBA00022729"/>
    </source>
</evidence>
<organism evidence="14 15">
    <name type="scientific">Zosterops lateralis melanops</name>
    <dbReference type="NCBI Taxonomy" id="1220523"/>
    <lineage>
        <taxon>Eukaryota</taxon>
        <taxon>Metazoa</taxon>
        <taxon>Chordata</taxon>
        <taxon>Craniata</taxon>
        <taxon>Vertebrata</taxon>
        <taxon>Euteleostomi</taxon>
        <taxon>Archelosauria</taxon>
        <taxon>Archosauria</taxon>
        <taxon>Dinosauria</taxon>
        <taxon>Saurischia</taxon>
        <taxon>Theropoda</taxon>
        <taxon>Coelurosauria</taxon>
        <taxon>Aves</taxon>
        <taxon>Neognathae</taxon>
        <taxon>Neoaves</taxon>
        <taxon>Telluraves</taxon>
        <taxon>Australaves</taxon>
        <taxon>Passeriformes</taxon>
        <taxon>Sylvioidea</taxon>
        <taxon>Zosteropidae</taxon>
        <taxon>Zosterops</taxon>
    </lineage>
</organism>
<dbReference type="Gene3D" id="1.10.238.10">
    <property type="entry name" value="EF-hand"/>
    <property type="match status" value="1"/>
</dbReference>
<dbReference type="Ensembl" id="ENSZLMT00000002149.1">
    <property type="protein sequence ID" value="ENSZLMP00000002063.1"/>
    <property type="gene ID" value="ENSZLMG00000001556.1"/>
</dbReference>
<evidence type="ECO:0000256" key="9">
    <source>
        <dbReference type="ARBA" id="ARBA00023180"/>
    </source>
</evidence>
<keyword evidence="3" id="KW-0479">Metal-binding</keyword>
<dbReference type="CDD" id="cd00051">
    <property type="entry name" value="EFh"/>
    <property type="match status" value="1"/>
</dbReference>
<evidence type="ECO:0000256" key="3">
    <source>
        <dbReference type="ARBA" id="ARBA00022723"/>
    </source>
</evidence>
<dbReference type="GO" id="GO:0005783">
    <property type="term" value="C:endoplasmic reticulum"/>
    <property type="evidence" value="ECO:0007669"/>
    <property type="project" value="UniProtKB-ARBA"/>
</dbReference>
<keyword evidence="8 11" id="KW-0697">Rotamase</keyword>
<dbReference type="PANTHER" id="PTHR46222">
    <property type="entry name" value="PEPTIDYL-PROLYL CIS-TRANS ISOMERASE FKBP7/14"/>
    <property type="match status" value="1"/>
</dbReference>
<name>A0A8D2QM23_ZOSLA</name>
<dbReference type="Proteomes" id="UP000694401">
    <property type="component" value="Unassembled WGS sequence"/>
</dbReference>
<feature type="domain" description="EF-hand" evidence="13">
    <location>
        <begin position="175"/>
        <end position="208"/>
    </location>
</feature>
<dbReference type="InterPro" id="IPR046357">
    <property type="entry name" value="PPIase_dom_sf"/>
</dbReference>
<dbReference type="InterPro" id="IPR018247">
    <property type="entry name" value="EF_Hand_1_Ca_BS"/>
</dbReference>
<keyword evidence="9" id="KW-0325">Glycoprotein</keyword>
<dbReference type="AlphaFoldDB" id="A0A8D2QM23"/>
<dbReference type="PROSITE" id="PS50222">
    <property type="entry name" value="EF_HAND_2"/>
    <property type="match status" value="2"/>
</dbReference>
<evidence type="ECO:0000256" key="11">
    <source>
        <dbReference type="PROSITE-ProRule" id="PRU00277"/>
    </source>
</evidence>
<dbReference type="GO" id="GO:0003755">
    <property type="term" value="F:peptidyl-prolyl cis-trans isomerase activity"/>
    <property type="evidence" value="ECO:0007669"/>
    <property type="project" value="UniProtKB-KW"/>
</dbReference>
<dbReference type="InterPro" id="IPR002048">
    <property type="entry name" value="EF_hand_dom"/>
</dbReference>
<evidence type="ECO:0000256" key="5">
    <source>
        <dbReference type="ARBA" id="ARBA00022737"/>
    </source>
</evidence>
<comment type="catalytic activity">
    <reaction evidence="1 11">
        <text>[protein]-peptidylproline (omega=180) = [protein]-peptidylproline (omega=0)</text>
        <dbReference type="Rhea" id="RHEA:16237"/>
        <dbReference type="Rhea" id="RHEA-COMP:10747"/>
        <dbReference type="Rhea" id="RHEA-COMP:10748"/>
        <dbReference type="ChEBI" id="CHEBI:83833"/>
        <dbReference type="ChEBI" id="CHEBI:83834"/>
        <dbReference type="EC" id="5.2.1.8"/>
    </reaction>
</comment>
<reference evidence="14" key="1">
    <citation type="submission" date="2025-08" db="UniProtKB">
        <authorList>
            <consortium name="Ensembl"/>
        </authorList>
    </citation>
    <scope>IDENTIFICATION</scope>
</reference>
<dbReference type="PROSITE" id="PS50059">
    <property type="entry name" value="FKBP_PPIASE"/>
    <property type="match status" value="1"/>
</dbReference>
<accession>A0A8D2QM23</accession>
<reference evidence="14" key="2">
    <citation type="submission" date="2025-09" db="UniProtKB">
        <authorList>
            <consortium name="Ensembl"/>
        </authorList>
    </citation>
    <scope>IDENTIFICATION</scope>
</reference>
<evidence type="ECO:0000259" key="12">
    <source>
        <dbReference type="PROSITE" id="PS50059"/>
    </source>
</evidence>
<keyword evidence="5" id="KW-0677">Repeat</keyword>
<evidence type="ECO:0000256" key="8">
    <source>
        <dbReference type="ARBA" id="ARBA00023110"/>
    </source>
</evidence>
<dbReference type="SUPFAM" id="SSF47473">
    <property type="entry name" value="EF-hand"/>
    <property type="match status" value="1"/>
</dbReference>
<keyword evidence="15" id="KW-1185">Reference proteome</keyword>
<feature type="domain" description="PPIase FKBP-type" evidence="12">
    <location>
        <begin position="46"/>
        <end position="131"/>
    </location>
</feature>
<dbReference type="GO" id="GO:0005509">
    <property type="term" value="F:calcium ion binding"/>
    <property type="evidence" value="ECO:0007669"/>
    <property type="project" value="InterPro"/>
</dbReference>